<comment type="caution">
    <text evidence="2">The sequence shown here is derived from an EMBL/GenBank/DDBJ whole genome shotgun (WGS) entry which is preliminary data.</text>
</comment>
<organism evidence="2 3">
    <name type="scientific">Puniceibacterium antarcticum</name>
    <dbReference type="NCBI Taxonomy" id="1206336"/>
    <lineage>
        <taxon>Bacteria</taxon>
        <taxon>Pseudomonadati</taxon>
        <taxon>Pseudomonadota</taxon>
        <taxon>Alphaproteobacteria</taxon>
        <taxon>Rhodobacterales</taxon>
        <taxon>Paracoccaceae</taxon>
        <taxon>Puniceibacterium</taxon>
    </lineage>
</organism>
<evidence type="ECO:0000256" key="1">
    <source>
        <dbReference type="SAM" id="Phobius"/>
    </source>
</evidence>
<name>A0A2G8RJ46_9RHOB</name>
<keyword evidence="3" id="KW-1185">Reference proteome</keyword>
<keyword evidence="1" id="KW-0472">Membrane</keyword>
<keyword evidence="1" id="KW-0812">Transmembrane</keyword>
<keyword evidence="1" id="KW-1133">Transmembrane helix</keyword>
<dbReference type="Proteomes" id="UP000231259">
    <property type="component" value="Unassembled WGS sequence"/>
</dbReference>
<gene>
    <name evidence="2" type="ORF">P775_03660</name>
</gene>
<reference evidence="2 3" key="1">
    <citation type="submission" date="2013-09" db="EMBL/GenBank/DDBJ databases">
        <title>Genome sequencing of Phaeobacter antarcticus sp. nov. SM1211.</title>
        <authorList>
            <person name="Zhang X.-Y."/>
            <person name="Liu C."/>
            <person name="Chen X.-L."/>
            <person name="Xie B.-B."/>
            <person name="Qin Q.-L."/>
            <person name="Rong J.-C."/>
            <person name="Zhang Y.-Z."/>
        </authorList>
    </citation>
    <scope>NUCLEOTIDE SEQUENCE [LARGE SCALE GENOMIC DNA]</scope>
    <source>
        <strain evidence="2 3">SM1211</strain>
    </source>
</reference>
<sequence>MSRRRRFSQTLLVPAKCEPANTQDRDILSFRVFNLIAVFVSDGLAMLTMRYITYECSCMQNLSGAQLAMSVT</sequence>
<dbReference type="EMBL" id="AWWI01000030">
    <property type="protein sequence ID" value="PIL21577.1"/>
    <property type="molecule type" value="Genomic_DNA"/>
</dbReference>
<proteinExistence type="predicted"/>
<protein>
    <submittedName>
        <fullName evidence="2">Uncharacterized protein</fullName>
    </submittedName>
</protein>
<accession>A0A2G8RJ46</accession>
<evidence type="ECO:0000313" key="2">
    <source>
        <dbReference type="EMBL" id="PIL21577.1"/>
    </source>
</evidence>
<dbReference type="AlphaFoldDB" id="A0A2G8RJ46"/>
<evidence type="ECO:0000313" key="3">
    <source>
        <dbReference type="Proteomes" id="UP000231259"/>
    </source>
</evidence>
<feature type="transmembrane region" description="Helical" evidence="1">
    <location>
        <begin position="32"/>
        <end position="52"/>
    </location>
</feature>